<dbReference type="AlphaFoldDB" id="A0A2S4VNW2"/>
<dbReference type="EMBL" id="PKSL01000041">
    <property type="protein sequence ID" value="POW11080.1"/>
    <property type="molecule type" value="Genomic_DNA"/>
</dbReference>
<evidence type="ECO:0000313" key="2">
    <source>
        <dbReference type="EMBL" id="POW11080.1"/>
    </source>
</evidence>
<dbReference type="VEuPathDB" id="FungiDB:PSHT_13149"/>
<proteinExistence type="predicted"/>
<evidence type="ECO:0000313" key="3">
    <source>
        <dbReference type="Proteomes" id="UP000239156"/>
    </source>
</evidence>
<dbReference type="Proteomes" id="UP000239156">
    <property type="component" value="Unassembled WGS sequence"/>
</dbReference>
<name>A0A2S4VNW2_9BASI</name>
<feature type="region of interest" description="Disordered" evidence="1">
    <location>
        <begin position="113"/>
        <end position="145"/>
    </location>
</feature>
<dbReference type="VEuPathDB" id="FungiDB:PSTT_05531"/>
<feature type="compositionally biased region" description="Basic and acidic residues" evidence="1">
    <location>
        <begin position="126"/>
        <end position="135"/>
    </location>
</feature>
<accession>A0A2S4VNW2</accession>
<protein>
    <submittedName>
        <fullName evidence="2">Uncharacterized protein</fullName>
    </submittedName>
</protein>
<keyword evidence="3" id="KW-1185">Reference proteome</keyword>
<evidence type="ECO:0000256" key="1">
    <source>
        <dbReference type="SAM" id="MobiDB-lite"/>
    </source>
</evidence>
<gene>
    <name evidence="2" type="ORF">PSTT_05531</name>
</gene>
<comment type="caution">
    <text evidence="2">The sequence shown here is derived from an EMBL/GenBank/DDBJ whole genome shotgun (WGS) entry which is preliminary data.</text>
</comment>
<reference evidence="2" key="1">
    <citation type="submission" date="2017-12" db="EMBL/GenBank/DDBJ databases">
        <title>Gene loss provides genomic basis for host adaptation in cereal stripe rust fungi.</title>
        <authorList>
            <person name="Xia C."/>
        </authorList>
    </citation>
    <scope>NUCLEOTIDE SEQUENCE [LARGE SCALE GENOMIC DNA]</scope>
    <source>
        <strain evidence="2">93-210</strain>
    </source>
</reference>
<sequence length="145" mass="15891">MSPVRAFVLRTYQKRTSPHLMMNISSFSVQPKHQQTHRYTQLNLNQHRISPLQPRNIKNPLFSIHRTVPANLYQLPFSSRPPSPTIMVHVFQTTSLFAVLLVIAMTQGLSVLSSPLTGPTPPGPPREGEGGKGGEHNPPGGGGTP</sequence>
<organism evidence="2 3">
    <name type="scientific">Puccinia striiformis</name>
    <dbReference type="NCBI Taxonomy" id="27350"/>
    <lineage>
        <taxon>Eukaryota</taxon>
        <taxon>Fungi</taxon>
        <taxon>Dikarya</taxon>
        <taxon>Basidiomycota</taxon>
        <taxon>Pucciniomycotina</taxon>
        <taxon>Pucciniomycetes</taxon>
        <taxon>Pucciniales</taxon>
        <taxon>Pucciniaceae</taxon>
        <taxon>Puccinia</taxon>
    </lineage>
</organism>